<sequence length="132" mass="15219">MDQAIIKIDPKYLEIARNSLDKKGLPKPFIQEVELLNCHVAGTSFLHLDDIESKLTKNQLLMLKREPKNKNDDKAILILTEDGQKLGYVPKEKNEVLSNLMDAGKLLFGRLDEKSWMGTWLRLDIQVFLRDI</sequence>
<organism evidence="4">
    <name type="scientific">marine metagenome</name>
    <dbReference type="NCBI Taxonomy" id="408172"/>
    <lineage>
        <taxon>unclassified sequences</taxon>
        <taxon>metagenomes</taxon>
        <taxon>ecological metagenomes</taxon>
    </lineage>
</organism>
<dbReference type="Pfam" id="PF08797">
    <property type="entry name" value="HIRAN"/>
    <property type="match status" value="1"/>
</dbReference>
<gene>
    <name evidence="4" type="ORF">METZ01_LOCUS322292</name>
</gene>
<keyword evidence="1" id="KW-0479">Metal-binding</keyword>
<evidence type="ECO:0000256" key="1">
    <source>
        <dbReference type="ARBA" id="ARBA00022723"/>
    </source>
</evidence>
<accession>A0A382P9N9</accession>
<dbReference type="EMBL" id="UINC01105477">
    <property type="protein sequence ID" value="SVC69438.1"/>
    <property type="molecule type" value="Genomic_DNA"/>
</dbReference>
<dbReference type="Gene3D" id="3.30.70.2330">
    <property type="match status" value="1"/>
</dbReference>
<reference evidence="4" key="1">
    <citation type="submission" date="2018-05" db="EMBL/GenBank/DDBJ databases">
        <authorList>
            <person name="Lanie J.A."/>
            <person name="Ng W.-L."/>
            <person name="Kazmierczak K.M."/>
            <person name="Andrzejewski T.M."/>
            <person name="Davidsen T.M."/>
            <person name="Wayne K.J."/>
            <person name="Tettelin H."/>
            <person name="Glass J.I."/>
            <person name="Rusch D."/>
            <person name="Podicherti R."/>
            <person name="Tsui H.-C.T."/>
            <person name="Winkler M.E."/>
        </authorList>
    </citation>
    <scope>NUCLEOTIDE SEQUENCE</scope>
</reference>
<feature type="domain" description="HIRAN" evidence="3">
    <location>
        <begin position="33"/>
        <end position="131"/>
    </location>
</feature>
<dbReference type="GO" id="GO:0003676">
    <property type="term" value="F:nucleic acid binding"/>
    <property type="evidence" value="ECO:0007669"/>
    <property type="project" value="InterPro"/>
</dbReference>
<keyword evidence="2" id="KW-0378">Hydrolase</keyword>
<evidence type="ECO:0000256" key="2">
    <source>
        <dbReference type="ARBA" id="ARBA00022801"/>
    </source>
</evidence>
<dbReference type="GO" id="GO:0016818">
    <property type="term" value="F:hydrolase activity, acting on acid anhydrides, in phosphorus-containing anhydrides"/>
    <property type="evidence" value="ECO:0007669"/>
    <property type="project" value="InterPro"/>
</dbReference>
<name>A0A382P9N9_9ZZZZ</name>
<dbReference type="AlphaFoldDB" id="A0A382P9N9"/>
<proteinExistence type="predicted"/>
<evidence type="ECO:0000259" key="3">
    <source>
        <dbReference type="SMART" id="SM00910"/>
    </source>
</evidence>
<dbReference type="InterPro" id="IPR014905">
    <property type="entry name" value="HIRAN"/>
</dbReference>
<dbReference type="GO" id="GO:0008270">
    <property type="term" value="F:zinc ion binding"/>
    <property type="evidence" value="ECO:0007669"/>
    <property type="project" value="InterPro"/>
</dbReference>
<evidence type="ECO:0000313" key="4">
    <source>
        <dbReference type="EMBL" id="SVC69438.1"/>
    </source>
</evidence>
<protein>
    <recommendedName>
        <fullName evidence="3">HIRAN domain-containing protein</fullName>
    </recommendedName>
</protein>
<dbReference type="SMART" id="SM00910">
    <property type="entry name" value="HIRAN"/>
    <property type="match status" value="1"/>
</dbReference>